<dbReference type="SMART" id="SM00220">
    <property type="entry name" value="S_TKc"/>
    <property type="match status" value="1"/>
</dbReference>
<evidence type="ECO:0000259" key="12">
    <source>
        <dbReference type="PROSITE" id="PS50011"/>
    </source>
</evidence>
<dbReference type="OrthoDB" id="248923at2759"/>
<dbReference type="PANTHER" id="PTHR48012:SF10">
    <property type="entry name" value="FI20177P1"/>
    <property type="match status" value="1"/>
</dbReference>
<dbReference type="PROSITE" id="PS50011">
    <property type="entry name" value="PROTEIN_KINASE_DOM"/>
    <property type="match status" value="1"/>
</dbReference>
<dbReference type="Pfam" id="PF00069">
    <property type="entry name" value="Pkinase"/>
    <property type="match status" value="1"/>
</dbReference>
<evidence type="ECO:0000256" key="9">
    <source>
        <dbReference type="ARBA" id="ARBA00048679"/>
    </source>
</evidence>
<dbReference type="Proteomes" id="UP000094336">
    <property type="component" value="Unassembled WGS sequence"/>
</dbReference>
<feature type="non-terminal residue" evidence="13">
    <location>
        <position position="327"/>
    </location>
</feature>
<evidence type="ECO:0000256" key="10">
    <source>
        <dbReference type="PROSITE-ProRule" id="PRU10141"/>
    </source>
</evidence>
<evidence type="ECO:0000256" key="11">
    <source>
        <dbReference type="RuleBase" id="RU000304"/>
    </source>
</evidence>
<protein>
    <recommendedName>
        <fullName evidence="2">non-specific serine/threonine protein kinase</fullName>
        <ecNumber evidence="2">2.7.11.1</ecNumber>
    </recommendedName>
</protein>
<dbReference type="SUPFAM" id="SSF56112">
    <property type="entry name" value="Protein kinase-like (PK-like)"/>
    <property type="match status" value="1"/>
</dbReference>
<keyword evidence="3 11" id="KW-0723">Serine/threonine-protein kinase</keyword>
<name>A0A1E3QJB1_9ASCO</name>
<evidence type="ECO:0000313" key="14">
    <source>
        <dbReference type="Proteomes" id="UP000094336"/>
    </source>
</evidence>
<dbReference type="InterPro" id="IPR050629">
    <property type="entry name" value="STE20/SPS1-PAK"/>
</dbReference>
<evidence type="ECO:0000256" key="8">
    <source>
        <dbReference type="ARBA" id="ARBA00047899"/>
    </source>
</evidence>
<dbReference type="GeneID" id="30149850"/>
<dbReference type="GO" id="GO:0005524">
    <property type="term" value="F:ATP binding"/>
    <property type="evidence" value="ECO:0007669"/>
    <property type="project" value="UniProtKB-UniRule"/>
</dbReference>
<evidence type="ECO:0000256" key="3">
    <source>
        <dbReference type="ARBA" id="ARBA00022527"/>
    </source>
</evidence>
<keyword evidence="14" id="KW-1185">Reference proteome</keyword>
<dbReference type="STRING" id="984486.A0A1E3QJB1"/>
<comment type="similarity">
    <text evidence="1">Belongs to the protein kinase superfamily. STE Ser/Thr protein kinase family. STE20 subfamily.</text>
</comment>
<dbReference type="Gene3D" id="1.10.510.10">
    <property type="entry name" value="Transferase(Phosphotransferase) domain 1"/>
    <property type="match status" value="1"/>
</dbReference>
<dbReference type="RefSeq" id="XP_018983097.1">
    <property type="nucleotide sequence ID" value="XM_019131997.1"/>
</dbReference>
<dbReference type="PROSITE" id="PS00107">
    <property type="entry name" value="PROTEIN_KINASE_ATP"/>
    <property type="match status" value="1"/>
</dbReference>
<feature type="binding site" evidence="10">
    <location>
        <position position="38"/>
    </location>
    <ligand>
        <name>ATP</name>
        <dbReference type="ChEBI" id="CHEBI:30616"/>
    </ligand>
</feature>
<keyword evidence="6" id="KW-0418">Kinase</keyword>
<dbReference type="InterPro" id="IPR000719">
    <property type="entry name" value="Prot_kinase_dom"/>
</dbReference>
<comment type="catalytic activity">
    <reaction evidence="9">
        <text>L-seryl-[protein] + ATP = O-phospho-L-seryl-[protein] + ADP + H(+)</text>
        <dbReference type="Rhea" id="RHEA:17989"/>
        <dbReference type="Rhea" id="RHEA-COMP:9863"/>
        <dbReference type="Rhea" id="RHEA-COMP:11604"/>
        <dbReference type="ChEBI" id="CHEBI:15378"/>
        <dbReference type="ChEBI" id="CHEBI:29999"/>
        <dbReference type="ChEBI" id="CHEBI:30616"/>
        <dbReference type="ChEBI" id="CHEBI:83421"/>
        <dbReference type="ChEBI" id="CHEBI:456216"/>
        <dbReference type="EC" id="2.7.11.1"/>
    </reaction>
</comment>
<dbReference type="AlphaFoldDB" id="A0A1E3QJB1"/>
<evidence type="ECO:0000256" key="1">
    <source>
        <dbReference type="ARBA" id="ARBA00008874"/>
    </source>
</evidence>
<dbReference type="InterPro" id="IPR011009">
    <property type="entry name" value="Kinase-like_dom_sf"/>
</dbReference>
<keyword evidence="7 10" id="KW-0067">ATP-binding</keyword>
<evidence type="ECO:0000313" key="13">
    <source>
        <dbReference type="EMBL" id="ODQ77769.1"/>
    </source>
</evidence>
<evidence type="ECO:0000256" key="5">
    <source>
        <dbReference type="ARBA" id="ARBA00022741"/>
    </source>
</evidence>
<keyword evidence="5 10" id="KW-0547">Nucleotide-binding</keyword>
<proteinExistence type="inferred from homology"/>
<keyword evidence="4" id="KW-0808">Transferase</keyword>
<dbReference type="PANTHER" id="PTHR48012">
    <property type="entry name" value="STERILE20-LIKE KINASE, ISOFORM B-RELATED"/>
    <property type="match status" value="1"/>
</dbReference>
<comment type="catalytic activity">
    <reaction evidence="8">
        <text>L-threonyl-[protein] + ATP = O-phospho-L-threonyl-[protein] + ADP + H(+)</text>
        <dbReference type="Rhea" id="RHEA:46608"/>
        <dbReference type="Rhea" id="RHEA-COMP:11060"/>
        <dbReference type="Rhea" id="RHEA-COMP:11605"/>
        <dbReference type="ChEBI" id="CHEBI:15378"/>
        <dbReference type="ChEBI" id="CHEBI:30013"/>
        <dbReference type="ChEBI" id="CHEBI:30616"/>
        <dbReference type="ChEBI" id="CHEBI:61977"/>
        <dbReference type="ChEBI" id="CHEBI:456216"/>
        <dbReference type="EC" id="2.7.11.1"/>
    </reaction>
</comment>
<feature type="domain" description="Protein kinase" evidence="12">
    <location>
        <begin position="9"/>
        <end position="262"/>
    </location>
</feature>
<reference evidence="14" key="1">
    <citation type="submission" date="2016-05" db="EMBL/GenBank/DDBJ databases">
        <title>Comparative genomics of biotechnologically important yeasts.</title>
        <authorList>
            <consortium name="DOE Joint Genome Institute"/>
            <person name="Riley R."/>
            <person name="Haridas S."/>
            <person name="Wolfe K.H."/>
            <person name="Lopes M.R."/>
            <person name="Hittinger C.T."/>
            <person name="Goker M."/>
            <person name="Salamov A."/>
            <person name="Wisecaver J."/>
            <person name="Long T.M."/>
            <person name="Aerts A.L."/>
            <person name="Barry K."/>
            <person name="Choi C."/>
            <person name="Clum A."/>
            <person name="Coughlan A.Y."/>
            <person name="Deshpande S."/>
            <person name="Douglass A.P."/>
            <person name="Hanson S.J."/>
            <person name="Klenk H.-P."/>
            <person name="Labutti K."/>
            <person name="Lapidus A."/>
            <person name="Lindquist E."/>
            <person name="Lipzen A."/>
            <person name="Meier-Kolthoff J.P."/>
            <person name="Ohm R.A."/>
            <person name="Otillar R.P."/>
            <person name="Pangilinan J."/>
            <person name="Peng Y."/>
            <person name="Rokas A."/>
            <person name="Rosa C.A."/>
            <person name="Scheuner C."/>
            <person name="Sibirny A.A."/>
            <person name="Slot J.C."/>
            <person name="Stielow J.B."/>
            <person name="Sun H."/>
            <person name="Kurtzman C.P."/>
            <person name="Blackwell M."/>
            <person name="Grigoriev I.V."/>
            <person name="Jeffries T.W."/>
        </authorList>
    </citation>
    <scope>NUCLEOTIDE SEQUENCE [LARGE SCALE GENOMIC DNA]</scope>
    <source>
        <strain evidence="14">NRRL Y-12698</strain>
    </source>
</reference>
<accession>A0A1E3QJB1</accession>
<evidence type="ECO:0000256" key="7">
    <source>
        <dbReference type="ARBA" id="ARBA00022840"/>
    </source>
</evidence>
<dbReference type="InterPro" id="IPR008271">
    <property type="entry name" value="Ser/Thr_kinase_AS"/>
</dbReference>
<dbReference type="EC" id="2.7.11.1" evidence="2"/>
<evidence type="ECO:0000256" key="6">
    <source>
        <dbReference type="ARBA" id="ARBA00022777"/>
    </source>
</evidence>
<organism evidence="13 14">
    <name type="scientific">Babjeviella inositovora NRRL Y-12698</name>
    <dbReference type="NCBI Taxonomy" id="984486"/>
    <lineage>
        <taxon>Eukaryota</taxon>
        <taxon>Fungi</taxon>
        <taxon>Dikarya</taxon>
        <taxon>Ascomycota</taxon>
        <taxon>Saccharomycotina</taxon>
        <taxon>Pichiomycetes</taxon>
        <taxon>Serinales incertae sedis</taxon>
        <taxon>Babjeviella</taxon>
    </lineage>
</organism>
<dbReference type="InterPro" id="IPR017441">
    <property type="entry name" value="Protein_kinase_ATP_BS"/>
</dbReference>
<dbReference type="GO" id="GO:0004674">
    <property type="term" value="F:protein serine/threonine kinase activity"/>
    <property type="evidence" value="ECO:0007669"/>
    <property type="project" value="UniProtKB-KW"/>
</dbReference>
<evidence type="ECO:0000256" key="4">
    <source>
        <dbReference type="ARBA" id="ARBA00022679"/>
    </source>
</evidence>
<dbReference type="GO" id="GO:0030447">
    <property type="term" value="P:filamentous growth"/>
    <property type="evidence" value="ECO:0007669"/>
    <property type="project" value="UniProtKB-ARBA"/>
</dbReference>
<dbReference type="GO" id="GO:0005737">
    <property type="term" value="C:cytoplasm"/>
    <property type="evidence" value="ECO:0007669"/>
    <property type="project" value="TreeGrafter"/>
</dbReference>
<dbReference type="PROSITE" id="PS00108">
    <property type="entry name" value="PROTEIN_KINASE_ST"/>
    <property type="match status" value="1"/>
</dbReference>
<sequence length="327" mass="37143">MPDKVTQVYTRTEVIGRGKFGVVYKGVHNKSKKIVAIKVLNLDTEEDEVKDVQQEIQFLAELRNVPNVTHYYGSYLHDTKLWIIMDYCAGGSIRTLLKPGPIEERYLGVIVRELLVALQSVHSMGVIHRDIKSANVLVARDGRVQLCDFGVAAKLTSEALKRTTMAGTPYWMAPEVIMEGTAYNVKADIWSLGITAYEIVTGNPPYCEYDAMRAMQLITKLKPPRLEGRAYSALLKEFIALCLDENPAERLMADDLLRSKFVKFHRTTPTTALKELISRYLVWREKKSSRDSFVHIEDELNSSEILVKWDFDSLSSAEYVVEEIDSD</sequence>
<evidence type="ECO:0000256" key="2">
    <source>
        <dbReference type="ARBA" id="ARBA00012513"/>
    </source>
</evidence>
<dbReference type="EMBL" id="KV454438">
    <property type="protein sequence ID" value="ODQ77769.1"/>
    <property type="molecule type" value="Genomic_DNA"/>
</dbReference>
<dbReference type="FunFam" id="1.10.510.10:FF:000499">
    <property type="entry name" value="Serine/threonine-protein kinase KIC1"/>
    <property type="match status" value="1"/>
</dbReference>
<gene>
    <name evidence="13" type="ORF">BABINDRAFT_40914</name>
</gene>